<evidence type="ECO:0000259" key="3">
    <source>
        <dbReference type="PROSITE" id="PS50887"/>
    </source>
</evidence>
<keyword evidence="1" id="KW-0812">Transmembrane</keyword>
<dbReference type="InterPro" id="IPR001633">
    <property type="entry name" value="EAL_dom"/>
</dbReference>
<dbReference type="PROSITE" id="PS50883">
    <property type="entry name" value="EAL"/>
    <property type="match status" value="1"/>
</dbReference>
<dbReference type="InterPro" id="IPR050706">
    <property type="entry name" value="Cyclic-di-GMP_PDE-like"/>
</dbReference>
<dbReference type="InterPro" id="IPR011622">
    <property type="entry name" value="7TMR_DISM_rcpt_extracell_dom2"/>
</dbReference>
<feature type="domain" description="EAL" evidence="2">
    <location>
        <begin position="578"/>
        <end position="831"/>
    </location>
</feature>
<feature type="transmembrane region" description="Helical" evidence="1">
    <location>
        <begin position="189"/>
        <end position="211"/>
    </location>
</feature>
<dbReference type="PANTHER" id="PTHR33121">
    <property type="entry name" value="CYCLIC DI-GMP PHOSPHODIESTERASE PDEF"/>
    <property type="match status" value="1"/>
</dbReference>
<evidence type="ECO:0000259" key="2">
    <source>
        <dbReference type="PROSITE" id="PS50883"/>
    </source>
</evidence>
<comment type="caution">
    <text evidence="4">The sequence shown here is derived from an EMBL/GenBank/DDBJ whole genome shotgun (WGS) entry which is preliminary data.</text>
</comment>
<dbReference type="Pfam" id="PF07695">
    <property type="entry name" value="7TMR-DISM_7TM"/>
    <property type="match status" value="1"/>
</dbReference>
<evidence type="ECO:0000313" key="5">
    <source>
        <dbReference type="Proteomes" id="UP001595476"/>
    </source>
</evidence>
<dbReference type="InterPro" id="IPR011623">
    <property type="entry name" value="7TMR_DISM_rcpt_extracell_dom1"/>
</dbReference>
<dbReference type="Gene3D" id="3.20.20.450">
    <property type="entry name" value="EAL domain"/>
    <property type="match status" value="1"/>
</dbReference>
<keyword evidence="5" id="KW-1185">Reference proteome</keyword>
<protein>
    <submittedName>
        <fullName evidence="4">EAL domain-containing protein</fullName>
    </submittedName>
</protein>
<reference evidence="5" key="1">
    <citation type="journal article" date="2019" name="Int. J. Syst. Evol. Microbiol.">
        <title>The Global Catalogue of Microorganisms (GCM) 10K type strain sequencing project: providing services to taxonomists for standard genome sequencing and annotation.</title>
        <authorList>
            <consortium name="The Broad Institute Genomics Platform"/>
            <consortium name="The Broad Institute Genome Sequencing Center for Infectious Disease"/>
            <person name="Wu L."/>
            <person name="Ma J."/>
        </authorList>
    </citation>
    <scope>NUCLEOTIDE SEQUENCE [LARGE SCALE GENOMIC DNA]</scope>
    <source>
        <strain evidence="5">KCTC 52438</strain>
    </source>
</reference>
<feature type="transmembrane region" description="Helical" evidence="1">
    <location>
        <begin position="226"/>
        <end position="246"/>
    </location>
</feature>
<dbReference type="SUPFAM" id="SSF55073">
    <property type="entry name" value="Nucleotide cyclase"/>
    <property type="match status" value="1"/>
</dbReference>
<gene>
    <name evidence="4" type="ORF">ACFOEK_10970</name>
</gene>
<dbReference type="Gene3D" id="2.60.40.2380">
    <property type="match status" value="1"/>
</dbReference>
<keyword evidence="1" id="KW-0472">Membrane</keyword>
<feature type="transmembrane region" description="Helical" evidence="1">
    <location>
        <begin position="258"/>
        <end position="278"/>
    </location>
</feature>
<organism evidence="4 5">
    <name type="scientific">Litoribrevibacter euphylliae</name>
    <dbReference type="NCBI Taxonomy" id="1834034"/>
    <lineage>
        <taxon>Bacteria</taxon>
        <taxon>Pseudomonadati</taxon>
        <taxon>Pseudomonadota</taxon>
        <taxon>Gammaproteobacteria</taxon>
        <taxon>Oceanospirillales</taxon>
        <taxon>Oceanospirillaceae</taxon>
        <taxon>Litoribrevibacter</taxon>
    </lineage>
</organism>
<dbReference type="SMART" id="SM00052">
    <property type="entry name" value="EAL"/>
    <property type="match status" value="1"/>
</dbReference>
<dbReference type="InterPro" id="IPR043128">
    <property type="entry name" value="Rev_trsase/Diguanyl_cyclase"/>
</dbReference>
<dbReference type="SUPFAM" id="SSF141868">
    <property type="entry name" value="EAL domain-like"/>
    <property type="match status" value="1"/>
</dbReference>
<dbReference type="PANTHER" id="PTHR33121:SF71">
    <property type="entry name" value="OXYGEN SENSOR PROTEIN DOSP"/>
    <property type="match status" value="1"/>
</dbReference>
<feature type="transmembrane region" description="Helical" evidence="1">
    <location>
        <begin position="163"/>
        <end position="182"/>
    </location>
</feature>
<keyword evidence="1" id="KW-1133">Transmembrane helix</keyword>
<sequence length="835" mass="94467">MPLNVYLQESQVIDVSFQYLEDVNSEFNLWQAMSVDDSAWTLVNGGGGSFGFSHSTFWLRLDVKNGMSDPSKTLVVVNYPLLDSLDFYLVRGSDVIKSSEVGDLRPFSNREIYHPSFVFRLSQEVADADRVYIRVQSQGTMVFPLELWQEKPFYEHTSKATSFYLFYFGGMFIVVLLNFAIFTMLRERIYLYYALANTGYMLFFACMRGFANQLLFPEWPEAGNQLLLTVLPIMSLFSLLFARDFLQSRQHAPKLDVCLRVMIGLELINFLCSFVLSYDASIRLSAIVSVPFFITLLIAGPIVWAAGNRAGALFTFAWSMLTLGSIITLMRFMGMLPENFITHFGMQIGSGAEAVILMIALAYRIYNEREAKISAQLASIEQAKQKRDSQEALVQAMLHDPVTKLPNRNLFEMAFNERITSQPEGDYMVFLIRIERYMDISRTLGLATGESVLQALADHYSKEIARLNGIVALENTPTEAHYLCNFSGDTFGVMLDLSEILPNSKQHLKFIDMLKKPFEFGGLSLDLNPKFGAARYPKHGHDAEELIRNAIVSIETKKTNRLGISFYSEEQDIYHEGRLTLMSNLREDLQKDALELFYQPKLASDSGAVVGMEALIRWNHEQLGFIPPDEFIPLAEETGVISRLTRWVIRRALMDFIVFREGGYEGDISVNISARNLSESDLPEFLAQCLNEFGVPANKVTLELTETAVMEDPESGIVALKALTDIGINLSIDDFGAGYSSLSYLKRLPATEIKLDRSLITDILESESDRVIVQTSIDMAHNLGYDLVAEGVETQEVLDLLKSMRCDKMQGYYLSRPLNRENMQRWLSELQAEAS</sequence>
<dbReference type="InterPro" id="IPR000160">
    <property type="entry name" value="GGDEF_dom"/>
</dbReference>
<dbReference type="InterPro" id="IPR035919">
    <property type="entry name" value="EAL_sf"/>
</dbReference>
<dbReference type="EMBL" id="JBHRSZ010000004">
    <property type="protein sequence ID" value="MFC3151549.1"/>
    <property type="molecule type" value="Genomic_DNA"/>
</dbReference>
<dbReference type="Pfam" id="PF00990">
    <property type="entry name" value="GGDEF"/>
    <property type="match status" value="1"/>
</dbReference>
<feature type="transmembrane region" description="Helical" evidence="1">
    <location>
        <begin position="313"/>
        <end position="334"/>
    </location>
</feature>
<accession>A0ABV7HCA2</accession>
<evidence type="ECO:0000313" key="4">
    <source>
        <dbReference type="EMBL" id="MFC3151549.1"/>
    </source>
</evidence>
<feature type="domain" description="GGDEF" evidence="3">
    <location>
        <begin position="425"/>
        <end position="569"/>
    </location>
</feature>
<dbReference type="SMART" id="SM00267">
    <property type="entry name" value="GGDEF"/>
    <property type="match status" value="1"/>
</dbReference>
<proteinExistence type="predicted"/>
<dbReference type="Gene3D" id="3.30.70.270">
    <property type="match status" value="1"/>
</dbReference>
<evidence type="ECO:0000256" key="1">
    <source>
        <dbReference type="SAM" id="Phobius"/>
    </source>
</evidence>
<dbReference type="InterPro" id="IPR029787">
    <property type="entry name" value="Nucleotide_cyclase"/>
</dbReference>
<dbReference type="Proteomes" id="UP001595476">
    <property type="component" value="Unassembled WGS sequence"/>
</dbReference>
<feature type="transmembrane region" description="Helical" evidence="1">
    <location>
        <begin position="284"/>
        <end position="306"/>
    </location>
</feature>
<name>A0ABV7HCA2_9GAMM</name>
<dbReference type="Pfam" id="PF00563">
    <property type="entry name" value="EAL"/>
    <property type="match status" value="1"/>
</dbReference>
<dbReference type="Pfam" id="PF07696">
    <property type="entry name" value="7TMR-DISMED2"/>
    <property type="match status" value="1"/>
</dbReference>
<dbReference type="PROSITE" id="PS50887">
    <property type="entry name" value="GGDEF"/>
    <property type="match status" value="1"/>
</dbReference>
<dbReference type="CDD" id="cd01948">
    <property type="entry name" value="EAL"/>
    <property type="match status" value="1"/>
</dbReference>